<dbReference type="SMART" id="SM00342">
    <property type="entry name" value="HTH_ARAC"/>
    <property type="match status" value="1"/>
</dbReference>
<dbReference type="InterPro" id="IPR023699">
    <property type="entry name" value="Tscrpt_act_RhaR"/>
</dbReference>
<comment type="subunit">
    <text evidence="8">Binds DNA as a dimer.</text>
</comment>
<dbReference type="InterPro" id="IPR018060">
    <property type="entry name" value="HTH_AraC"/>
</dbReference>
<comment type="subcellular location">
    <subcellularLocation>
        <location evidence="8">Cytoplasm</location>
    </subcellularLocation>
</comment>
<evidence type="ECO:0000256" key="1">
    <source>
        <dbReference type="ARBA" id="ARBA00022490"/>
    </source>
</evidence>
<keyword evidence="4 8" id="KW-0238">DNA-binding</keyword>
<dbReference type="PROSITE" id="PS01124">
    <property type="entry name" value="HTH_ARAC_FAMILY_2"/>
    <property type="match status" value="1"/>
</dbReference>
<evidence type="ECO:0000256" key="6">
    <source>
        <dbReference type="ARBA" id="ARBA00023163"/>
    </source>
</evidence>
<dbReference type="Gene3D" id="1.10.10.60">
    <property type="entry name" value="Homeodomain-like"/>
    <property type="match status" value="1"/>
</dbReference>
<feature type="domain" description="HTH araC/xylS-type" evidence="9">
    <location>
        <begin position="179"/>
        <end position="277"/>
    </location>
</feature>
<dbReference type="InterPro" id="IPR018062">
    <property type="entry name" value="HTH_AraC-typ_CS"/>
</dbReference>
<dbReference type="InterPro" id="IPR020449">
    <property type="entry name" value="Tscrpt_reg_AraC-type_HTH"/>
</dbReference>
<dbReference type="InterPro" id="IPR003313">
    <property type="entry name" value="AraC-bd"/>
</dbReference>
<dbReference type="Pfam" id="PF12833">
    <property type="entry name" value="HTH_18"/>
    <property type="match status" value="1"/>
</dbReference>
<dbReference type="Proteomes" id="UP000094844">
    <property type="component" value="Unassembled WGS sequence"/>
</dbReference>
<dbReference type="InterPro" id="IPR014710">
    <property type="entry name" value="RmlC-like_jellyroll"/>
</dbReference>
<dbReference type="GO" id="GO:0003700">
    <property type="term" value="F:DNA-binding transcription factor activity"/>
    <property type="evidence" value="ECO:0007669"/>
    <property type="project" value="UniProtKB-UniRule"/>
</dbReference>
<dbReference type="PRINTS" id="PR00032">
    <property type="entry name" value="HTHARAC"/>
</dbReference>
<reference evidence="10 11" key="1">
    <citation type="submission" date="2016-09" db="EMBL/GenBank/DDBJ databases">
        <authorList>
            <person name="Capua I."/>
            <person name="De Benedictis P."/>
            <person name="Joannis T."/>
            <person name="Lombin L.H."/>
            <person name="Cattoli G."/>
        </authorList>
    </citation>
    <scope>NUCLEOTIDE SEQUENCE [LARGE SCALE GENOMIC DNA]</scope>
    <source>
        <strain evidence="10 11">GB001</strain>
    </source>
</reference>
<evidence type="ECO:0000259" key="9">
    <source>
        <dbReference type="PROSITE" id="PS01124"/>
    </source>
</evidence>
<dbReference type="CDD" id="cd06977">
    <property type="entry name" value="cupin_RhaR_RhaS-like_N"/>
    <property type="match status" value="1"/>
</dbReference>
<evidence type="ECO:0000256" key="8">
    <source>
        <dbReference type="HAMAP-Rule" id="MF_01533"/>
    </source>
</evidence>
<keyword evidence="5 8" id="KW-0010">Activator</keyword>
<keyword evidence="6 8" id="KW-0804">Transcription</keyword>
<dbReference type="Pfam" id="PF02311">
    <property type="entry name" value="AraC_binding"/>
    <property type="match status" value="1"/>
</dbReference>
<dbReference type="GO" id="GO:0043565">
    <property type="term" value="F:sequence-specific DNA binding"/>
    <property type="evidence" value="ECO:0007669"/>
    <property type="project" value="InterPro"/>
</dbReference>
<dbReference type="OrthoDB" id="2547276at2"/>
<dbReference type="HAMAP" id="MF_01533">
    <property type="entry name" value="HTH_type_RhaR"/>
    <property type="match status" value="1"/>
</dbReference>
<dbReference type="EMBL" id="FMIQ01000046">
    <property type="protein sequence ID" value="SCM52977.1"/>
    <property type="molecule type" value="Genomic_DNA"/>
</dbReference>
<keyword evidence="2 8" id="KW-0677">Repeat</keyword>
<dbReference type="PROSITE" id="PS00041">
    <property type="entry name" value="HTH_ARAC_FAMILY_1"/>
    <property type="match status" value="1"/>
</dbReference>
<keyword evidence="1 8" id="KW-0963">Cytoplasm</keyword>
<evidence type="ECO:0000256" key="2">
    <source>
        <dbReference type="ARBA" id="ARBA00022737"/>
    </source>
</evidence>
<sequence length="291" mass="33878">MRKLLVLENRDYFPSEQMPVAVADRYPQQVFAEHSHQFCEIVIVWRGNGLHVLNDRPYRITCGDIFYINAEDCHSYESVNDLVLDNIIYCPERLRLNAQWNLLLPPFDESTRQNHWRLSTGGLAQARPIIAQLAQESRKTDALSIQLTEALLLQLAIVLKRYRYTAESVYLLPAGEQLDLLMASLQGGLESHFDLAAFCAEHQLVERSLKQLFRQQTGMSISHYLRQLRLCQAKRLLRRSEYRISEIATRCGFEDSNYFSVVFTRDAGLTPREYRQRFVTEPERAMHTLHT</sequence>
<dbReference type="PANTHER" id="PTHR43280">
    <property type="entry name" value="ARAC-FAMILY TRANSCRIPTIONAL REGULATOR"/>
    <property type="match status" value="1"/>
</dbReference>
<comment type="function">
    <text evidence="8">Activates expression of the rhaSR operon in response to L-rhamnose.</text>
</comment>
<proteinExistence type="inferred from homology"/>
<feature type="site" description="Interaction with sigma-70" evidence="8">
    <location>
        <position position="246"/>
    </location>
</feature>
<dbReference type="STRING" id="569.A6V27_01795"/>
<organism evidence="10 11">
    <name type="scientific">Hafnia alvei</name>
    <dbReference type="NCBI Taxonomy" id="569"/>
    <lineage>
        <taxon>Bacteria</taxon>
        <taxon>Pseudomonadati</taxon>
        <taxon>Pseudomonadota</taxon>
        <taxon>Gammaproteobacteria</taxon>
        <taxon>Enterobacterales</taxon>
        <taxon>Hafniaceae</taxon>
        <taxon>Hafnia</taxon>
    </lineage>
</organism>
<dbReference type="InterPro" id="IPR047220">
    <property type="entry name" value="RhaR_RhaS-like_N"/>
</dbReference>
<dbReference type="SUPFAM" id="SSF46689">
    <property type="entry name" value="Homeodomain-like"/>
    <property type="match status" value="1"/>
</dbReference>
<protein>
    <recommendedName>
        <fullName evidence="8">HTH-type transcriptional activator RhaR</fullName>
    </recommendedName>
    <alternativeName>
        <fullName evidence="8">L-rhamnose operon transcriptional activator RhaR</fullName>
    </alternativeName>
</protein>
<dbReference type="Gene3D" id="2.60.120.10">
    <property type="entry name" value="Jelly Rolls"/>
    <property type="match status" value="1"/>
</dbReference>
<dbReference type="PANTHER" id="PTHR43280:SF13">
    <property type="entry name" value="HTH-TYPE TRANSCRIPTIONAL ACTIVATOR RHAR"/>
    <property type="match status" value="1"/>
</dbReference>
<dbReference type="InterPro" id="IPR009057">
    <property type="entry name" value="Homeodomain-like_sf"/>
</dbReference>
<dbReference type="SUPFAM" id="SSF51182">
    <property type="entry name" value="RmlC-like cupins"/>
    <property type="match status" value="1"/>
</dbReference>
<dbReference type="GO" id="GO:0045893">
    <property type="term" value="P:positive regulation of DNA-templated transcription"/>
    <property type="evidence" value="ECO:0007669"/>
    <property type="project" value="UniProtKB-UniRule"/>
</dbReference>
<evidence type="ECO:0000313" key="11">
    <source>
        <dbReference type="Proteomes" id="UP000094844"/>
    </source>
</evidence>
<dbReference type="AlphaFoldDB" id="A0A1C6Z1A3"/>
<evidence type="ECO:0000256" key="7">
    <source>
        <dbReference type="ARBA" id="ARBA00023308"/>
    </source>
</evidence>
<dbReference type="RefSeq" id="WP_072308960.1">
    <property type="nucleotide sequence ID" value="NZ_FMIQ01000046.1"/>
</dbReference>
<evidence type="ECO:0000256" key="4">
    <source>
        <dbReference type="ARBA" id="ARBA00023125"/>
    </source>
</evidence>
<gene>
    <name evidence="8 10" type="primary">rhaR</name>
    <name evidence="10" type="ORF">BN1044_02465</name>
</gene>
<accession>A0A1C6Z1A3</accession>
<keyword evidence="7 8" id="KW-0684">Rhamnose metabolism</keyword>
<keyword evidence="3 8" id="KW-0805">Transcription regulation</keyword>
<evidence type="ECO:0000256" key="5">
    <source>
        <dbReference type="ARBA" id="ARBA00023159"/>
    </source>
</evidence>
<dbReference type="InterPro" id="IPR011051">
    <property type="entry name" value="RmlC_Cupin_sf"/>
</dbReference>
<dbReference type="NCBIfam" id="NF010026">
    <property type="entry name" value="PRK13501.1"/>
    <property type="match status" value="1"/>
</dbReference>
<evidence type="ECO:0000256" key="3">
    <source>
        <dbReference type="ARBA" id="ARBA00023015"/>
    </source>
</evidence>
<evidence type="ECO:0000313" key="10">
    <source>
        <dbReference type="EMBL" id="SCM52977.1"/>
    </source>
</evidence>
<dbReference type="GO" id="GO:0005737">
    <property type="term" value="C:cytoplasm"/>
    <property type="evidence" value="ECO:0007669"/>
    <property type="project" value="UniProtKB-SubCell"/>
</dbReference>
<name>A0A1C6Z1A3_HAFAL</name>